<reference evidence="2 3" key="1">
    <citation type="submission" date="2019-12" db="EMBL/GenBank/DDBJ databases">
        <authorList>
            <person name="Alioto T."/>
            <person name="Alioto T."/>
            <person name="Gomez Garrido J."/>
        </authorList>
    </citation>
    <scope>NUCLEOTIDE SEQUENCE [LARGE SCALE GENOMIC DNA]</scope>
</reference>
<dbReference type="AlphaFoldDB" id="A0A8S0VEM5"/>
<evidence type="ECO:0000313" key="2">
    <source>
        <dbReference type="EMBL" id="CAA3032326.1"/>
    </source>
</evidence>
<evidence type="ECO:0000259" key="1">
    <source>
        <dbReference type="SMART" id="SM00584"/>
    </source>
</evidence>
<accession>A0A8S0VEM5</accession>
<comment type="caution">
    <text evidence="2">The sequence shown here is derived from an EMBL/GenBank/DDBJ whole genome shotgun (WGS) entry which is preliminary data.</text>
</comment>
<dbReference type="Pfam" id="PF07534">
    <property type="entry name" value="TLD"/>
    <property type="match status" value="1"/>
</dbReference>
<gene>
    <name evidence="2" type="ORF">OLEA9_A121424</name>
</gene>
<name>A0A8S0VEM5_OLEEU</name>
<keyword evidence="3" id="KW-1185">Reference proteome</keyword>
<dbReference type="EMBL" id="CACTIH010009561">
    <property type="protein sequence ID" value="CAA3032326.1"/>
    <property type="molecule type" value="Genomic_DNA"/>
</dbReference>
<protein>
    <recommendedName>
        <fullName evidence="1">TLDc domain-containing protein</fullName>
    </recommendedName>
</protein>
<dbReference type="Proteomes" id="UP000594638">
    <property type="component" value="Unassembled WGS sequence"/>
</dbReference>
<dbReference type="Gramene" id="OE9A121424T1">
    <property type="protein sequence ID" value="OE9A121424C1"/>
    <property type="gene ID" value="OE9A121424"/>
</dbReference>
<dbReference type="SMART" id="SM00584">
    <property type="entry name" value="TLDc"/>
    <property type="match status" value="1"/>
</dbReference>
<evidence type="ECO:0000313" key="3">
    <source>
        <dbReference type="Proteomes" id="UP000594638"/>
    </source>
</evidence>
<proteinExistence type="predicted"/>
<dbReference type="OrthoDB" id="289228at2759"/>
<organism evidence="2 3">
    <name type="scientific">Olea europaea subsp. europaea</name>
    <dbReference type="NCBI Taxonomy" id="158383"/>
    <lineage>
        <taxon>Eukaryota</taxon>
        <taxon>Viridiplantae</taxon>
        <taxon>Streptophyta</taxon>
        <taxon>Embryophyta</taxon>
        <taxon>Tracheophyta</taxon>
        <taxon>Spermatophyta</taxon>
        <taxon>Magnoliopsida</taxon>
        <taxon>eudicotyledons</taxon>
        <taxon>Gunneridae</taxon>
        <taxon>Pentapetalae</taxon>
        <taxon>asterids</taxon>
        <taxon>lamiids</taxon>
        <taxon>Lamiales</taxon>
        <taxon>Oleaceae</taxon>
        <taxon>Oleeae</taxon>
        <taxon>Olea</taxon>
    </lineage>
</organism>
<sequence length="324" mass="36288">MKQRRVVANGVKRCPAMGIGGVFAVAIMVNMARDWEEAALFEAGGMGQVGKGKIRQRHKWSVKLVQRIGADGGKVFRGANNGRLMKAEQEVEVEQVGKMKIEDIAKFVDLTTIQPAGVLRGKGLNRFWSNVEGCNGPLVMLIAAQEDNSNTRKWIIGVLINQGFENREMFYGNSGSLIKGILNVLAGKEKNFVYSHLHPTDSVYKAHPKPAGIAFGGSISSAFPQSESQPFSLMFISKPYVWENCFRRVGKTFLEVEVWGLGGKTAEGVQASYKRREEIFTQQMRNKTWVYIGKMVDLKTFANWEDSPEKMMMSNPNTVRREER</sequence>
<dbReference type="InterPro" id="IPR006571">
    <property type="entry name" value="TLDc_dom"/>
</dbReference>
<feature type="domain" description="TLDc" evidence="1">
    <location>
        <begin position="99"/>
        <end position="262"/>
    </location>
</feature>